<evidence type="ECO:0000313" key="2">
    <source>
        <dbReference type="Proteomes" id="UP000306753"/>
    </source>
</evidence>
<protein>
    <submittedName>
        <fullName evidence="1">DUF1810 domain-containing protein</fullName>
    </submittedName>
</protein>
<dbReference type="RefSeq" id="WP_138411509.1">
    <property type="nucleotide sequence ID" value="NZ_QLAG01000009.1"/>
</dbReference>
<dbReference type="PIRSF" id="PIRSF008546">
    <property type="entry name" value="UCP008546"/>
    <property type="match status" value="1"/>
</dbReference>
<dbReference type="Proteomes" id="UP000306753">
    <property type="component" value="Unassembled WGS sequence"/>
</dbReference>
<dbReference type="SUPFAM" id="SSF140736">
    <property type="entry name" value="Rv1873-like"/>
    <property type="match status" value="1"/>
</dbReference>
<dbReference type="EMBL" id="QLAG01000009">
    <property type="protein sequence ID" value="TLX63838.1"/>
    <property type="molecule type" value="Genomic_DNA"/>
</dbReference>
<evidence type="ECO:0000313" key="1">
    <source>
        <dbReference type="EMBL" id="TLX63838.1"/>
    </source>
</evidence>
<dbReference type="InterPro" id="IPR014937">
    <property type="entry name" value="DUF1810"/>
</dbReference>
<dbReference type="AlphaFoldDB" id="A0A5R9QFV5"/>
<sequence>MSADFNLQRFVKAQEADYARALSELRAGRKQSHWMWYIFPQLAGLGRSEMARRYALSGREEALAYLEHPLLGARLEECTLALLSHDTLTAHQILGSPDDLKLHSCMTLFARVAPENPLFQQALDRYFAGKPDEASLRLLGGGAGSAP</sequence>
<organism evidence="1 2">
    <name type="scientific">Stutzerimonas nosocomialis</name>
    <dbReference type="NCBI Taxonomy" id="1056496"/>
    <lineage>
        <taxon>Bacteria</taxon>
        <taxon>Pseudomonadati</taxon>
        <taxon>Pseudomonadota</taxon>
        <taxon>Gammaproteobacteria</taxon>
        <taxon>Pseudomonadales</taxon>
        <taxon>Pseudomonadaceae</taxon>
        <taxon>Stutzerimonas</taxon>
    </lineage>
</organism>
<gene>
    <name evidence="1" type="ORF">DN820_09055</name>
</gene>
<name>A0A5R9QFV5_9GAMM</name>
<reference evidence="1 2" key="1">
    <citation type="journal article" date="2017" name="Eur. J. Clin. Microbiol. Infect. Dis.">
        <title>Uncommonly isolated clinical Pseudomonas: identification and phylogenetic assignation.</title>
        <authorList>
            <person name="Mulet M."/>
            <person name="Gomila M."/>
            <person name="Ramirez A."/>
            <person name="Cardew S."/>
            <person name="Moore E.R."/>
            <person name="Lalucat J."/>
            <person name="Garcia-Valdes E."/>
        </authorList>
    </citation>
    <scope>NUCLEOTIDE SEQUENCE [LARGE SCALE GENOMIC DNA]</scope>
    <source>
        <strain evidence="1 2">SD129</strain>
    </source>
</reference>
<dbReference type="Gene3D" id="1.25.40.380">
    <property type="entry name" value="Protein of unknown function DUF1810"/>
    <property type="match status" value="1"/>
</dbReference>
<dbReference type="Pfam" id="PF08837">
    <property type="entry name" value="DUF1810"/>
    <property type="match status" value="1"/>
</dbReference>
<accession>A0A5R9QFV5</accession>
<dbReference type="InterPro" id="IPR036287">
    <property type="entry name" value="Rv1873-like_sf"/>
</dbReference>
<comment type="caution">
    <text evidence="1">The sequence shown here is derived from an EMBL/GenBank/DDBJ whole genome shotgun (WGS) entry which is preliminary data.</text>
</comment>
<proteinExistence type="predicted"/>
<keyword evidence="2" id="KW-1185">Reference proteome</keyword>